<evidence type="ECO:0000313" key="1">
    <source>
        <dbReference type="EMBL" id="KKL75968.1"/>
    </source>
</evidence>
<name>A0A0F9EPC8_9ZZZZ</name>
<protein>
    <recommendedName>
        <fullName evidence="2">LamG-like jellyroll fold domain-containing protein</fullName>
    </recommendedName>
</protein>
<dbReference type="AlphaFoldDB" id="A0A0F9EPC8"/>
<reference evidence="1" key="1">
    <citation type="journal article" date="2015" name="Nature">
        <title>Complex archaea that bridge the gap between prokaryotes and eukaryotes.</title>
        <authorList>
            <person name="Spang A."/>
            <person name="Saw J.H."/>
            <person name="Jorgensen S.L."/>
            <person name="Zaremba-Niedzwiedzka K."/>
            <person name="Martijn J."/>
            <person name="Lind A.E."/>
            <person name="van Eijk R."/>
            <person name="Schleper C."/>
            <person name="Guy L."/>
            <person name="Ettema T.J."/>
        </authorList>
    </citation>
    <scope>NUCLEOTIDE SEQUENCE</scope>
</reference>
<dbReference type="Gene3D" id="2.60.120.200">
    <property type="match status" value="1"/>
</dbReference>
<evidence type="ECO:0008006" key="2">
    <source>
        <dbReference type="Google" id="ProtNLM"/>
    </source>
</evidence>
<dbReference type="EMBL" id="LAZR01024198">
    <property type="protein sequence ID" value="KKL75968.1"/>
    <property type="molecule type" value="Genomic_DNA"/>
</dbReference>
<dbReference type="SUPFAM" id="SSF49899">
    <property type="entry name" value="Concanavalin A-like lectins/glucanases"/>
    <property type="match status" value="1"/>
</dbReference>
<comment type="caution">
    <text evidence="1">The sequence shown here is derived from an EMBL/GenBank/DDBJ whole genome shotgun (WGS) entry which is preliminary data.</text>
</comment>
<dbReference type="Pfam" id="PF13385">
    <property type="entry name" value="Laminin_G_3"/>
    <property type="match status" value="1"/>
</dbReference>
<accession>A0A0F9EPC8</accession>
<dbReference type="InterPro" id="IPR013320">
    <property type="entry name" value="ConA-like_dom_sf"/>
</dbReference>
<organism evidence="1">
    <name type="scientific">marine sediment metagenome</name>
    <dbReference type="NCBI Taxonomy" id="412755"/>
    <lineage>
        <taxon>unclassified sequences</taxon>
        <taxon>metagenomes</taxon>
        <taxon>ecological metagenomes</taxon>
    </lineage>
</organism>
<gene>
    <name evidence="1" type="ORF">LCGC14_2049590</name>
</gene>
<proteinExistence type="predicted"/>
<sequence length="275" mass="29396">MSNIVTTKMFGQQLNVGHWSTDGLVFLWRGIPAGNVVDESFYSHYGTITGATWQGQGLNFNDSLDVVNFGDVALFDLRLDSLTVEVWFTGNTTSGEVQGLVCKSKFAGADDRWAMAFGSGTIYAQVQLPGINTNSPISETAYIDGGLHQAVGVWDRAGDLVLHMDGSSAKGTPIDISSAAASDINSTYDVLIGSYNESTGIGPRANSNFHGEILSVRIWRRALSVGEILELYINPDLPMQEELPVWLGQAPVTGANPKGPLGHPLYGPFAGPIAC</sequence>